<evidence type="ECO:0000256" key="1">
    <source>
        <dbReference type="ARBA" id="ARBA00023004"/>
    </source>
</evidence>
<evidence type="ECO:0000313" key="4">
    <source>
        <dbReference type="Proteomes" id="UP000006683"/>
    </source>
</evidence>
<dbReference type="InterPro" id="IPR008988">
    <property type="entry name" value="Transcriptional_repressor_C"/>
</dbReference>
<dbReference type="SUPFAM" id="SSF50037">
    <property type="entry name" value="C-terminal domain of transcriptional repressors"/>
    <property type="match status" value="1"/>
</dbReference>
<dbReference type="GO" id="GO:0046914">
    <property type="term" value="F:transition metal ion binding"/>
    <property type="evidence" value="ECO:0007669"/>
    <property type="project" value="InterPro"/>
</dbReference>
<dbReference type="Proteomes" id="UP000006683">
    <property type="component" value="Chromosome"/>
</dbReference>
<dbReference type="EMBL" id="CP002209">
    <property type="protein sequence ID" value="ADN75570.1"/>
    <property type="molecule type" value="Genomic_DNA"/>
</dbReference>
<dbReference type="AlphaFoldDB" id="E1SMN1"/>
<sequence length="79" mass="8352">MTLAEMVNGQRGRVAQFGANGLEPATQLKLAAMGLAPGCEVQLVRRAPLGRSIQLKLAGASVCLNHQLAEQVEVEVKNV</sequence>
<name>E1SMN1_FERBD</name>
<dbReference type="STRING" id="550540.Fbal_1366"/>
<evidence type="ECO:0000313" key="3">
    <source>
        <dbReference type="EMBL" id="ADN75570.1"/>
    </source>
</evidence>
<proteinExistence type="predicted"/>
<dbReference type="HOGENOM" id="CLU_150646_12_0_6"/>
<dbReference type="InterPro" id="IPR038157">
    <property type="entry name" value="FeoA_core_dom"/>
</dbReference>
<feature type="domain" description="Ferrous iron transporter FeoA-like" evidence="2">
    <location>
        <begin position="1"/>
        <end position="76"/>
    </location>
</feature>
<protein>
    <submittedName>
        <fullName evidence="3">FeoA family protein</fullName>
    </submittedName>
</protein>
<dbReference type="InterPro" id="IPR007167">
    <property type="entry name" value="Fe-transptr_FeoA-like"/>
</dbReference>
<dbReference type="Gene3D" id="2.30.30.90">
    <property type="match status" value="1"/>
</dbReference>
<dbReference type="Pfam" id="PF04023">
    <property type="entry name" value="FeoA"/>
    <property type="match status" value="1"/>
</dbReference>
<dbReference type="SMART" id="SM00899">
    <property type="entry name" value="FeoA"/>
    <property type="match status" value="1"/>
</dbReference>
<reference evidence="3 4" key="1">
    <citation type="journal article" date="2010" name="Stand. Genomic Sci.">
        <title>Complete genome sequence of Ferrimonas balearica type strain (PAT).</title>
        <authorList>
            <person name="Nolan M."/>
            <person name="Sikorski J."/>
            <person name="Davenport K."/>
            <person name="Lucas S."/>
            <person name="Glavina Del Rio T."/>
            <person name="Tice H."/>
            <person name="Cheng J."/>
            <person name="Goodwin L."/>
            <person name="Pitluck S."/>
            <person name="Liolios K."/>
            <person name="Ivanova N."/>
            <person name="Mavromatis K."/>
            <person name="Ovchinnikova G."/>
            <person name="Pati A."/>
            <person name="Chen A."/>
            <person name="Palaniappan K."/>
            <person name="Land M."/>
            <person name="Hauser L."/>
            <person name="Chang Y."/>
            <person name="Jeffries C."/>
            <person name="Tapia R."/>
            <person name="Brettin T."/>
            <person name="Detter J."/>
            <person name="Han C."/>
            <person name="Yasawong M."/>
            <person name="Rohde M."/>
            <person name="Tindall B."/>
            <person name="Goker M."/>
            <person name="Woyke T."/>
            <person name="Bristow J."/>
            <person name="Eisen J."/>
            <person name="Markowitz V."/>
            <person name="Hugenholtz P."/>
            <person name="Kyrpides N."/>
            <person name="Klenk H."/>
            <person name="Lapidus A."/>
        </authorList>
    </citation>
    <scope>NUCLEOTIDE SEQUENCE [LARGE SCALE GENOMIC DNA]</scope>
    <source>
        <strain evidence="4">DSM 9799 / CCM 4581 / KCTC 23876 / PAT</strain>
    </source>
</reference>
<dbReference type="RefSeq" id="WP_013344876.1">
    <property type="nucleotide sequence ID" value="NC_014541.1"/>
</dbReference>
<dbReference type="KEGG" id="fbl:Fbal_1366"/>
<evidence type="ECO:0000259" key="2">
    <source>
        <dbReference type="SMART" id="SM00899"/>
    </source>
</evidence>
<dbReference type="eggNOG" id="COG1918">
    <property type="taxonomic scope" value="Bacteria"/>
</dbReference>
<gene>
    <name evidence="3" type="ordered locus">Fbal_1366</name>
</gene>
<dbReference type="PANTHER" id="PTHR42954:SF2">
    <property type="entry name" value="FE(2+) TRANSPORT PROTEIN A"/>
    <property type="match status" value="1"/>
</dbReference>
<organism evidence="3 4">
    <name type="scientific">Ferrimonas balearica (strain DSM 9799 / CCM 4581 / KCTC 23876 / PAT)</name>
    <dbReference type="NCBI Taxonomy" id="550540"/>
    <lineage>
        <taxon>Bacteria</taxon>
        <taxon>Pseudomonadati</taxon>
        <taxon>Pseudomonadota</taxon>
        <taxon>Gammaproteobacteria</taxon>
        <taxon>Alteromonadales</taxon>
        <taxon>Ferrimonadaceae</taxon>
        <taxon>Ferrimonas</taxon>
    </lineage>
</organism>
<keyword evidence="1" id="KW-0408">Iron</keyword>
<dbReference type="GeneID" id="67181586"/>
<dbReference type="InterPro" id="IPR052713">
    <property type="entry name" value="FeoA"/>
</dbReference>
<accession>E1SMN1</accession>
<dbReference type="OrthoDB" id="9811076at2"/>
<dbReference type="PANTHER" id="PTHR42954">
    <property type="entry name" value="FE(2+) TRANSPORT PROTEIN A"/>
    <property type="match status" value="1"/>
</dbReference>
<keyword evidence="4" id="KW-1185">Reference proteome</keyword>